<dbReference type="SUPFAM" id="SSF46785">
    <property type="entry name" value="Winged helix' DNA-binding domain"/>
    <property type="match status" value="1"/>
</dbReference>
<evidence type="ECO:0000256" key="4">
    <source>
        <dbReference type="ARBA" id="ARBA00022898"/>
    </source>
</evidence>
<evidence type="ECO:0000313" key="12">
    <source>
        <dbReference type="Proteomes" id="UP000677234"/>
    </source>
</evidence>
<dbReference type="Pfam" id="PF00392">
    <property type="entry name" value="GntR"/>
    <property type="match status" value="1"/>
</dbReference>
<dbReference type="Gene3D" id="3.40.640.10">
    <property type="entry name" value="Type I PLP-dependent aspartate aminotransferase-like (Major domain)"/>
    <property type="match status" value="1"/>
</dbReference>
<dbReference type="KEGG" id="bcop:JD108_15615"/>
<dbReference type="EMBL" id="CP073708">
    <property type="protein sequence ID" value="QUO40401.1"/>
    <property type="molecule type" value="Genomic_DNA"/>
</dbReference>
<dbReference type="AlphaFoldDB" id="A0A7T5JMT7"/>
<comment type="cofactor">
    <cofactor evidence="1">
        <name>pyridoxal 5'-phosphate</name>
        <dbReference type="ChEBI" id="CHEBI:597326"/>
    </cofactor>
</comment>
<comment type="similarity">
    <text evidence="2">In the C-terminal section; belongs to the class-I pyridoxal-phosphate-dependent aminotransferase family.</text>
</comment>
<evidence type="ECO:0000259" key="8">
    <source>
        <dbReference type="PROSITE" id="PS50949"/>
    </source>
</evidence>
<dbReference type="SMART" id="SM00345">
    <property type="entry name" value="HTH_GNTR"/>
    <property type="match status" value="1"/>
</dbReference>
<dbReference type="Gene3D" id="1.10.10.10">
    <property type="entry name" value="Winged helix-like DNA-binding domain superfamily/Winged helix DNA-binding domain"/>
    <property type="match status" value="1"/>
</dbReference>
<evidence type="ECO:0000256" key="1">
    <source>
        <dbReference type="ARBA" id="ARBA00001933"/>
    </source>
</evidence>
<proteinExistence type="inferred from homology"/>
<name>A0A7T5JMT7_9BACL</name>
<dbReference type="InterPro" id="IPR051446">
    <property type="entry name" value="HTH_trans_reg/aminotransferase"/>
</dbReference>
<dbReference type="GO" id="GO:0030170">
    <property type="term" value="F:pyridoxal phosphate binding"/>
    <property type="evidence" value="ECO:0007669"/>
    <property type="project" value="InterPro"/>
</dbReference>
<dbReference type="CDD" id="cd00609">
    <property type="entry name" value="AAT_like"/>
    <property type="match status" value="1"/>
</dbReference>
<dbReference type="InterPro" id="IPR015424">
    <property type="entry name" value="PyrdxlP-dep_Trfase"/>
</dbReference>
<accession>A0A7T5JMT7</accession>
<dbReference type="GO" id="GO:0003700">
    <property type="term" value="F:DNA-binding transcription factor activity"/>
    <property type="evidence" value="ECO:0007669"/>
    <property type="project" value="InterPro"/>
</dbReference>
<keyword evidence="5" id="KW-0805">Transcription regulation</keyword>
<dbReference type="SUPFAM" id="SSF53383">
    <property type="entry name" value="PLP-dependent transferases"/>
    <property type="match status" value="1"/>
</dbReference>
<evidence type="ECO:0000256" key="7">
    <source>
        <dbReference type="ARBA" id="ARBA00023163"/>
    </source>
</evidence>
<sequence length="476" mass="54948">MESMMGHGTSAKPLSEQVYSYLWTRIQRGEWREHQKLPSVRTLAAELDVHRLTVFKAYQRLKDEKKVYVKDKSGYYVHPGGRLPFDDLEYPIVSSYVQNSHLSEIHRVPAAYQFSYALLDPNLLPNRYFSAYVKDIFDRYPKVLGTYSTVQGDEELREALAGFFARHHRLHLPADSILITTGSQQAIDLIARVLVQPMDAVLIERPTYSAAIDIFRQQGAQLLPVEIHPFGYDLEQIESYMKRYKPRLFYLNPTFHNPTGYTVPAIQRKQLVELAERYRCFLIEDDPFHDIYFAQQPPAPLYSYSTEGYAAYIRSFSKYVAPGLRIAAVCMQPALMKHLLAVKSLADNGSPLLNQKIFLHYFTSDRLVQHMEKLRIALNVRKSIMEEEMSTTTWKWKSPEGGFNLWVKLPDTVPMDVLLAESIEQSISFVPGAICDPLKESRSWMRLSYSYINEKQLRDGMRLLIQLAGQLEGRNS</sequence>
<dbReference type="GO" id="GO:0008483">
    <property type="term" value="F:transaminase activity"/>
    <property type="evidence" value="ECO:0007669"/>
    <property type="project" value="UniProtKB-KW"/>
</dbReference>
<gene>
    <name evidence="9" type="ORF">JD108_15615</name>
    <name evidence="10" type="ORF">KDJ56_15560</name>
</gene>
<dbReference type="InterPro" id="IPR004839">
    <property type="entry name" value="Aminotransferase_I/II_large"/>
</dbReference>
<dbReference type="GO" id="GO:0003677">
    <property type="term" value="F:DNA binding"/>
    <property type="evidence" value="ECO:0007669"/>
    <property type="project" value="UniProtKB-KW"/>
</dbReference>
<evidence type="ECO:0000256" key="6">
    <source>
        <dbReference type="ARBA" id="ARBA00023125"/>
    </source>
</evidence>
<dbReference type="InterPro" id="IPR015421">
    <property type="entry name" value="PyrdxlP-dep_Trfase_major"/>
</dbReference>
<evidence type="ECO:0000313" key="10">
    <source>
        <dbReference type="EMBL" id="QUO40401.1"/>
    </source>
</evidence>
<keyword evidence="7" id="KW-0804">Transcription</keyword>
<evidence type="ECO:0000256" key="2">
    <source>
        <dbReference type="ARBA" id="ARBA00005384"/>
    </source>
</evidence>
<evidence type="ECO:0000256" key="5">
    <source>
        <dbReference type="ARBA" id="ARBA00023015"/>
    </source>
</evidence>
<dbReference type="Proteomes" id="UP000595847">
    <property type="component" value="Chromosome"/>
</dbReference>
<protein>
    <submittedName>
        <fullName evidence="9">PLP-dependent aminotransferase family protein</fullName>
    </submittedName>
</protein>
<dbReference type="Gene3D" id="3.90.1150.10">
    <property type="entry name" value="Aspartate Aminotransferase, domain 1"/>
    <property type="match status" value="1"/>
</dbReference>
<reference evidence="10" key="2">
    <citation type="submission" date="2021-04" db="EMBL/GenBank/DDBJ databases">
        <title>Brevibacillus composti FJAT-54423, complete genome.</title>
        <authorList>
            <person name="Tang R."/>
        </authorList>
    </citation>
    <scope>NUCLEOTIDE SEQUENCE</scope>
    <source>
        <strain evidence="10">FJAT-54424</strain>
    </source>
</reference>
<dbReference type="Pfam" id="PF00155">
    <property type="entry name" value="Aminotran_1_2"/>
    <property type="match status" value="1"/>
</dbReference>
<dbReference type="InterPro" id="IPR036388">
    <property type="entry name" value="WH-like_DNA-bd_sf"/>
</dbReference>
<keyword evidence="3 9" id="KW-0032">Aminotransferase</keyword>
<dbReference type="PANTHER" id="PTHR46577:SF1">
    <property type="entry name" value="HTH-TYPE TRANSCRIPTIONAL REGULATORY PROTEIN GABR"/>
    <property type="match status" value="1"/>
</dbReference>
<evidence type="ECO:0000313" key="9">
    <source>
        <dbReference type="EMBL" id="QQE73320.1"/>
    </source>
</evidence>
<keyword evidence="6" id="KW-0238">DNA-binding</keyword>
<dbReference type="PANTHER" id="PTHR46577">
    <property type="entry name" value="HTH-TYPE TRANSCRIPTIONAL REGULATORY PROTEIN GABR"/>
    <property type="match status" value="1"/>
</dbReference>
<dbReference type="RefSeq" id="WP_198826946.1">
    <property type="nucleotide sequence ID" value="NZ_CP066308.1"/>
</dbReference>
<evidence type="ECO:0000256" key="3">
    <source>
        <dbReference type="ARBA" id="ARBA00022576"/>
    </source>
</evidence>
<dbReference type="CDD" id="cd07377">
    <property type="entry name" value="WHTH_GntR"/>
    <property type="match status" value="1"/>
</dbReference>
<dbReference type="InterPro" id="IPR036390">
    <property type="entry name" value="WH_DNA-bd_sf"/>
</dbReference>
<keyword evidence="4" id="KW-0663">Pyridoxal phosphate</keyword>
<feature type="domain" description="HTH gntR-type" evidence="8">
    <location>
        <begin position="12"/>
        <end position="80"/>
    </location>
</feature>
<dbReference type="PROSITE" id="PS50949">
    <property type="entry name" value="HTH_GNTR"/>
    <property type="match status" value="1"/>
</dbReference>
<dbReference type="InterPro" id="IPR000524">
    <property type="entry name" value="Tscrpt_reg_HTH_GntR"/>
</dbReference>
<keyword evidence="12" id="KW-1185">Reference proteome</keyword>
<organism evidence="9 11">
    <name type="scientific">Brevibacillus composti</name>
    <dbReference type="NCBI Taxonomy" id="2796470"/>
    <lineage>
        <taxon>Bacteria</taxon>
        <taxon>Bacillati</taxon>
        <taxon>Bacillota</taxon>
        <taxon>Bacilli</taxon>
        <taxon>Bacillales</taxon>
        <taxon>Paenibacillaceae</taxon>
        <taxon>Brevibacillus</taxon>
    </lineage>
</organism>
<dbReference type="InterPro" id="IPR015422">
    <property type="entry name" value="PyrdxlP-dep_Trfase_small"/>
</dbReference>
<reference evidence="9 11" key="1">
    <citation type="submission" date="2020-12" db="EMBL/GenBank/DDBJ databases">
        <title>strain FJAT-54423T represents a novel species of the genus Brevibacillus.</title>
        <authorList>
            <person name="Tang R."/>
        </authorList>
    </citation>
    <scope>NUCLEOTIDE SEQUENCE [LARGE SCALE GENOMIC DNA]</scope>
    <source>
        <strain evidence="9 11">FJAT-54423</strain>
    </source>
</reference>
<keyword evidence="9" id="KW-0808">Transferase</keyword>
<dbReference type="EMBL" id="CP066308">
    <property type="protein sequence ID" value="QQE73320.1"/>
    <property type="molecule type" value="Genomic_DNA"/>
</dbReference>
<evidence type="ECO:0000313" key="11">
    <source>
        <dbReference type="Proteomes" id="UP000595847"/>
    </source>
</evidence>
<dbReference type="Proteomes" id="UP000677234">
    <property type="component" value="Chromosome"/>
</dbReference>